<dbReference type="AlphaFoldDB" id="C8PGD4"/>
<comment type="caution">
    <text evidence="1">The sequence shown here is derived from an EMBL/GenBank/DDBJ whole genome shotgun (WGS) entry which is preliminary data.</text>
</comment>
<evidence type="ECO:0000313" key="2">
    <source>
        <dbReference type="Proteomes" id="UP000005709"/>
    </source>
</evidence>
<gene>
    <name evidence="1" type="ORF">CAMGR0001_0927</name>
</gene>
<dbReference type="Proteomes" id="UP000005709">
    <property type="component" value="Unassembled WGS sequence"/>
</dbReference>
<dbReference type="EMBL" id="ACYG01000019">
    <property type="protein sequence ID" value="EEV18172.1"/>
    <property type="molecule type" value="Genomic_DNA"/>
</dbReference>
<name>C8PGD4_9BACT</name>
<proteinExistence type="predicted"/>
<sequence length="66" mass="7157">METAPFVRVVSGAASRCDMHALKTDRAARGIFGASRKQRRSCGHAKFEWAIAGRPGVIGLGFARLR</sequence>
<evidence type="ECO:0000313" key="1">
    <source>
        <dbReference type="EMBL" id="EEV18172.1"/>
    </source>
</evidence>
<organism evidence="1 2">
    <name type="scientific">Campylobacter gracilis RM3268</name>
    <dbReference type="NCBI Taxonomy" id="553220"/>
    <lineage>
        <taxon>Bacteria</taxon>
        <taxon>Pseudomonadati</taxon>
        <taxon>Campylobacterota</taxon>
        <taxon>Epsilonproteobacteria</taxon>
        <taxon>Campylobacterales</taxon>
        <taxon>Campylobacteraceae</taxon>
        <taxon>Campylobacter</taxon>
    </lineage>
</organism>
<protein>
    <submittedName>
        <fullName evidence="1">Uncharacterized protein</fullName>
    </submittedName>
</protein>
<reference evidence="1 2" key="1">
    <citation type="submission" date="2009-07" db="EMBL/GenBank/DDBJ databases">
        <authorList>
            <person name="Madupu R."/>
            <person name="Sebastian Y."/>
            <person name="Durkin A.S."/>
            <person name="Torralba M."/>
            <person name="Methe B."/>
            <person name="Sutton G.G."/>
            <person name="Strausberg R.L."/>
            <person name="Nelson K.E."/>
        </authorList>
    </citation>
    <scope>NUCLEOTIDE SEQUENCE [LARGE SCALE GENOMIC DNA]</scope>
    <source>
        <strain evidence="1 2">RM3268</strain>
    </source>
</reference>
<accession>C8PGD4</accession>
<keyword evidence="2" id="KW-1185">Reference proteome</keyword>